<keyword evidence="6" id="KW-1015">Disulfide bond</keyword>
<proteinExistence type="inferred from homology"/>
<sequence>MSGRYRVPFKDTRTTMSITVYSKPACVQCTATTRALDRHGIDYRIIDVSIDDAALELVQGLGYRQVPVVVAGEQHWAGFRPDMISALA</sequence>
<keyword evidence="5" id="KW-0249">Electron transport</keyword>
<comment type="similarity">
    <text evidence="2">Belongs to the glutaredoxin family.</text>
</comment>
<feature type="domain" description="Glutaredoxin" evidence="8">
    <location>
        <begin position="18"/>
        <end position="76"/>
    </location>
</feature>
<dbReference type="CDD" id="cd02976">
    <property type="entry name" value="NrdH"/>
    <property type="match status" value="1"/>
</dbReference>
<dbReference type="InterPro" id="IPR051548">
    <property type="entry name" value="Grx-like_ET"/>
</dbReference>
<evidence type="ECO:0000256" key="1">
    <source>
        <dbReference type="ARBA" id="ARBA00002292"/>
    </source>
</evidence>
<comment type="function">
    <text evidence="1">Electron transport system for the ribonucleotide reductase system NrdEF.</text>
</comment>
<evidence type="ECO:0000313" key="10">
    <source>
        <dbReference type="Proteomes" id="UP000001600"/>
    </source>
</evidence>
<dbReference type="InterPro" id="IPR002109">
    <property type="entry name" value="Glutaredoxin"/>
</dbReference>
<gene>
    <name evidence="9" type="primary">nrdH</name>
    <name evidence="9" type="ordered locus">Arad_8253</name>
</gene>
<evidence type="ECO:0000259" key="8">
    <source>
        <dbReference type="Pfam" id="PF00462"/>
    </source>
</evidence>
<dbReference type="eggNOG" id="COG0695">
    <property type="taxonomic scope" value="Bacteria"/>
</dbReference>
<dbReference type="GO" id="GO:0045454">
    <property type="term" value="P:cell redox homeostasis"/>
    <property type="evidence" value="ECO:0007669"/>
    <property type="project" value="InterPro"/>
</dbReference>
<dbReference type="InterPro" id="IPR036249">
    <property type="entry name" value="Thioredoxin-like_sf"/>
</dbReference>
<evidence type="ECO:0000256" key="7">
    <source>
        <dbReference type="ARBA" id="ARBA00023284"/>
    </source>
</evidence>
<dbReference type="PANTHER" id="PTHR34386:SF1">
    <property type="entry name" value="GLUTAREDOXIN-LIKE PROTEIN NRDH"/>
    <property type="match status" value="1"/>
</dbReference>
<keyword evidence="7" id="KW-0676">Redox-active center</keyword>
<name>B9JI30_RHIR8</name>
<dbReference type="Pfam" id="PF00462">
    <property type="entry name" value="Glutaredoxin"/>
    <property type="match status" value="1"/>
</dbReference>
<evidence type="ECO:0000256" key="5">
    <source>
        <dbReference type="ARBA" id="ARBA00022982"/>
    </source>
</evidence>
<dbReference type="NCBIfam" id="TIGR02194">
    <property type="entry name" value="GlrX_NrdH"/>
    <property type="match status" value="1"/>
</dbReference>
<dbReference type="KEGG" id="ara:Arad_8253"/>
<dbReference type="EMBL" id="CP000629">
    <property type="protein sequence ID" value="ACM29572.1"/>
    <property type="molecule type" value="Genomic_DNA"/>
</dbReference>
<dbReference type="STRING" id="311403.Arad_8253"/>
<reference evidence="9 10" key="1">
    <citation type="journal article" date="2009" name="J. Bacteriol.">
        <title>Genome sequences of three Agrobacterium biovars help elucidate the evolution of multichromosome genomes in bacteria.</title>
        <authorList>
            <person name="Slater S.C."/>
            <person name="Goldman B.S."/>
            <person name="Goodner B."/>
            <person name="Setubal J.C."/>
            <person name="Farrand S.K."/>
            <person name="Nester E.W."/>
            <person name="Burr T.J."/>
            <person name="Banta L."/>
            <person name="Dickerman A.W."/>
            <person name="Paulsen I."/>
            <person name="Otten L."/>
            <person name="Suen G."/>
            <person name="Welch R."/>
            <person name="Almeida N.F."/>
            <person name="Arnold F."/>
            <person name="Burton O.T."/>
            <person name="Du Z."/>
            <person name="Ewing A."/>
            <person name="Godsy E."/>
            <person name="Heisel S."/>
            <person name="Houmiel K.L."/>
            <person name="Jhaveri J."/>
            <person name="Lu J."/>
            <person name="Miller N.M."/>
            <person name="Norton S."/>
            <person name="Chen Q."/>
            <person name="Phoolcharoen W."/>
            <person name="Ohlin V."/>
            <person name="Ondrusek D."/>
            <person name="Pride N."/>
            <person name="Stricklin S.L."/>
            <person name="Sun J."/>
            <person name="Wheeler C."/>
            <person name="Wilson L."/>
            <person name="Zhu H."/>
            <person name="Wood D.W."/>
        </authorList>
    </citation>
    <scope>NUCLEOTIDE SEQUENCE [LARGE SCALE GENOMIC DNA]</scope>
    <source>
        <strain evidence="10">K84 / ATCC BAA-868</strain>
    </source>
</reference>
<dbReference type="GO" id="GO:0009055">
    <property type="term" value="F:electron transfer activity"/>
    <property type="evidence" value="ECO:0007669"/>
    <property type="project" value="TreeGrafter"/>
</dbReference>
<dbReference type="PANTHER" id="PTHR34386">
    <property type="entry name" value="GLUTAREDOXIN"/>
    <property type="match status" value="1"/>
</dbReference>
<dbReference type="SUPFAM" id="SSF52833">
    <property type="entry name" value="Thioredoxin-like"/>
    <property type="match status" value="1"/>
</dbReference>
<dbReference type="Proteomes" id="UP000001600">
    <property type="component" value="Chromosome 2"/>
</dbReference>
<dbReference type="PROSITE" id="PS51354">
    <property type="entry name" value="GLUTAREDOXIN_2"/>
    <property type="match status" value="1"/>
</dbReference>
<evidence type="ECO:0000256" key="6">
    <source>
        <dbReference type="ARBA" id="ARBA00023157"/>
    </source>
</evidence>
<accession>B9JI30</accession>
<dbReference type="AlphaFoldDB" id="B9JI30"/>
<dbReference type="InterPro" id="IPR011909">
    <property type="entry name" value="GlrX_NrdH"/>
</dbReference>
<evidence type="ECO:0000313" key="9">
    <source>
        <dbReference type="EMBL" id="ACM29572.1"/>
    </source>
</evidence>
<organism evidence="9 10">
    <name type="scientific">Rhizobium rhizogenes (strain K84 / ATCC BAA-868)</name>
    <name type="common">Agrobacterium radiobacter</name>
    <dbReference type="NCBI Taxonomy" id="311403"/>
    <lineage>
        <taxon>Bacteria</taxon>
        <taxon>Pseudomonadati</taxon>
        <taxon>Pseudomonadota</taxon>
        <taxon>Alphaproteobacteria</taxon>
        <taxon>Hyphomicrobiales</taxon>
        <taxon>Rhizobiaceae</taxon>
        <taxon>Rhizobium/Agrobacterium group</taxon>
        <taxon>Rhizobium</taxon>
    </lineage>
</organism>
<evidence type="ECO:0000256" key="3">
    <source>
        <dbReference type="ARBA" id="ARBA00017945"/>
    </source>
</evidence>
<protein>
    <recommendedName>
        <fullName evidence="3">Glutaredoxin-like protein NrdH</fullName>
    </recommendedName>
</protein>
<dbReference type="Gene3D" id="3.40.30.10">
    <property type="entry name" value="Glutaredoxin"/>
    <property type="match status" value="1"/>
</dbReference>
<evidence type="ECO:0000256" key="4">
    <source>
        <dbReference type="ARBA" id="ARBA00022448"/>
    </source>
</evidence>
<keyword evidence="4" id="KW-0813">Transport</keyword>
<dbReference type="HOGENOM" id="CLU_026126_9_0_5"/>
<evidence type="ECO:0000256" key="2">
    <source>
        <dbReference type="ARBA" id="ARBA00007787"/>
    </source>
</evidence>